<dbReference type="AlphaFoldDB" id="A0A0H5Q4U3"/>
<sequence length="73" mass="8414">MIFSLSDFFGYSMAVTSACDYLKLSPEDFHNWEVRLDGVRFISGSLSYDVSLRQLEKPAKRVQGKPKKQKRPI</sequence>
<name>A0A0H5Q4U3_9ZZZZ</name>
<protein>
    <submittedName>
        <fullName evidence="1">Uncharacterized protein</fullName>
    </submittedName>
</protein>
<evidence type="ECO:0000313" key="1">
    <source>
        <dbReference type="EMBL" id="CRY96883.1"/>
    </source>
</evidence>
<keyword evidence="1" id="KW-0614">Plasmid</keyword>
<accession>A0A0H5Q4U3</accession>
<geneLocation type="plasmid" evidence="1">
    <name>pRGFK1320</name>
</geneLocation>
<proteinExistence type="predicted"/>
<reference evidence="1" key="1">
    <citation type="submission" date="2015-06" db="EMBL/GenBank/DDBJ databases">
        <authorList>
            <person name="Joergensen T."/>
        </authorList>
    </citation>
    <scope>NUCLEOTIDE SEQUENCE</scope>
    <source>
        <plasmid evidence="1">pRGFK1320</plasmid>
    </source>
</reference>
<reference evidence="1" key="2">
    <citation type="submission" date="2015-07" db="EMBL/GenBank/DDBJ databases">
        <title>Plasmids, circular viruses and viroids from rat gut.</title>
        <authorList>
            <person name="Jorgensen T.J."/>
            <person name="Hansen M.A."/>
            <person name="Xu Z."/>
            <person name="Tabak M.A."/>
            <person name="Sorensen S.J."/>
            <person name="Hansen L.H."/>
        </authorList>
    </citation>
    <scope>NUCLEOTIDE SEQUENCE</scope>
    <source>
        <plasmid evidence="1">pRGFK1320</plasmid>
    </source>
</reference>
<organism evidence="1">
    <name type="scientific">uncultured prokaryote</name>
    <dbReference type="NCBI Taxonomy" id="198431"/>
    <lineage>
        <taxon>unclassified sequences</taxon>
        <taxon>environmental samples</taxon>
    </lineage>
</organism>
<dbReference type="EMBL" id="LN853886">
    <property type="protein sequence ID" value="CRY96883.1"/>
    <property type="molecule type" value="Genomic_DNA"/>
</dbReference>